<keyword evidence="1" id="KW-1133">Transmembrane helix</keyword>
<evidence type="ECO:0000313" key="3">
    <source>
        <dbReference type="Proteomes" id="UP001359559"/>
    </source>
</evidence>
<gene>
    <name evidence="2" type="ORF">RJT34_18200</name>
</gene>
<keyword evidence="3" id="KW-1185">Reference proteome</keyword>
<accession>A0AAN9PF76</accession>
<proteinExistence type="predicted"/>
<keyword evidence="1" id="KW-0812">Transmembrane</keyword>
<organism evidence="2 3">
    <name type="scientific">Clitoria ternatea</name>
    <name type="common">Butterfly pea</name>
    <dbReference type="NCBI Taxonomy" id="43366"/>
    <lineage>
        <taxon>Eukaryota</taxon>
        <taxon>Viridiplantae</taxon>
        <taxon>Streptophyta</taxon>
        <taxon>Embryophyta</taxon>
        <taxon>Tracheophyta</taxon>
        <taxon>Spermatophyta</taxon>
        <taxon>Magnoliopsida</taxon>
        <taxon>eudicotyledons</taxon>
        <taxon>Gunneridae</taxon>
        <taxon>Pentapetalae</taxon>
        <taxon>rosids</taxon>
        <taxon>fabids</taxon>
        <taxon>Fabales</taxon>
        <taxon>Fabaceae</taxon>
        <taxon>Papilionoideae</taxon>
        <taxon>50 kb inversion clade</taxon>
        <taxon>NPAAA clade</taxon>
        <taxon>indigoferoid/millettioid clade</taxon>
        <taxon>Phaseoleae</taxon>
        <taxon>Clitoria</taxon>
    </lineage>
</organism>
<name>A0AAN9PF76_CLITE</name>
<protein>
    <recommendedName>
        <fullName evidence="4">Transmembrane protein</fullName>
    </recommendedName>
</protein>
<evidence type="ECO:0000256" key="1">
    <source>
        <dbReference type="SAM" id="Phobius"/>
    </source>
</evidence>
<sequence length="81" mass="8986">MLSLTSSHSFKIPKIKKEKAEEKQTITISNNTLVPLDRETHLTSSGRNKSTAPPQAFLFVLLPHLLFSSLAIVVSHFLSLV</sequence>
<dbReference type="Proteomes" id="UP001359559">
    <property type="component" value="Unassembled WGS sequence"/>
</dbReference>
<evidence type="ECO:0008006" key="4">
    <source>
        <dbReference type="Google" id="ProtNLM"/>
    </source>
</evidence>
<dbReference type="AlphaFoldDB" id="A0AAN9PF76"/>
<comment type="caution">
    <text evidence="2">The sequence shown here is derived from an EMBL/GenBank/DDBJ whole genome shotgun (WGS) entry which is preliminary data.</text>
</comment>
<feature type="transmembrane region" description="Helical" evidence="1">
    <location>
        <begin position="56"/>
        <end position="78"/>
    </location>
</feature>
<keyword evidence="1" id="KW-0472">Membrane</keyword>
<reference evidence="2 3" key="1">
    <citation type="submission" date="2024-01" db="EMBL/GenBank/DDBJ databases">
        <title>The genomes of 5 underutilized Papilionoideae crops provide insights into root nodulation and disease resistance.</title>
        <authorList>
            <person name="Yuan L."/>
        </authorList>
    </citation>
    <scope>NUCLEOTIDE SEQUENCE [LARGE SCALE GENOMIC DNA]</scope>
    <source>
        <strain evidence="2">LY-2023</strain>
        <tissue evidence="2">Leaf</tissue>
    </source>
</reference>
<evidence type="ECO:0000313" key="2">
    <source>
        <dbReference type="EMBL" id="KAK7295294.1"/>
    </source>
</evidence>
<dbReference type="EMBL" id="JAYKXN010000004">
    <property type="protein sequence ID" value="KAK7295294.1"/>
    <property type="molecule type" value="Genomic_DNA"/>
</dbReference>